<feature type="transmembrane region" description="Helical" evidence="1">
    <location>
        <begin position="317"/>
        <end position="336"/>
    </location>
</feature>
<dbReference type="AlphaFoldDB" id="A0A3A4BAH7"/>
<protein>
    <submittedName>
        <fullName evidence="3">DUF418 domain-containing protein</fullName>
    </submittedName>
</protein>
<feature type="transmembrane region" description="Helical" evidence="1">
    <location>
        <begin position="121"/>
        <end position="142"/>
    </location>
</feature>
<dbReference type="InterPro" id="IPR052529">
    <property type="entry name" value="Bact_Transport_Assoc"/>
</dbReference>
<feature type="domain" description="DUF418" evidence="2">
    <location>
        <begin position="232"/>
        <end position="381"/>
    </location>
</feature>
<dbReference type="EMBL" id="QZEY01000007">
    <property type="protein sequence ID" value="RJL31198.1"/>
    <property type="molecule type" value="Genomic_DNA"/>
</dbReference>
<evidence type="ECO:0000313" key="4">
    <source>
        <dbReference type="Proteomes" id="UP000265768"/>
    </source>
</evidence>
<keyword evidence="1" id="KW-0812">Transmembrane</keyword>
<feature type="transmembrane region" description="Helical" evidence="1">
    <location>
        <begin position="208"/>
        <end position="232"/>
    </location>
</feature>
<keyword evidence="4" id="KW-1185">Reference proteome</keyword>
<evidence type="ECO:0000313" key="3">
    <source>
        <dbReference type="EMBL" id="RJL31198.1"/>
    </source>
</evidence>
<accession>A0A3A4BAH7</accession>
<keyword evidence="1" id="KW-0472">Membrane</keyword>
<name>A0A3A4BAH7_9ACTN</name>
<feature type="transmembrane region" description="Helical" evidence="1">
    <location>
        <begin position="342"/>
        <end position="362"/>
    </location>
</feature>
<proteinExistence type="predicted"/>
<evidence type="ECO:0000259" key="2">
    <source>
        <dbReference type="Pfam" id="PF04235"/>
    </source>
</evidence>
<keyword evidence="1" id="KW-1133">Transmembrane helix</keyword>
<feature type="transmembrane region" description="Helical" evidence="1">
    <location>
        <begin position="92"/>
        <end position="109"/>
    </location>
</feature>
<reference evidence="3 4" key="1">
    <citation type="submission" date="2018-09" db="EMBL/GenBank/DDBJ databases">
        <title>YIM 75507 draft genome.</title>
        <authorList>
            <person name="Tang S."/>
            <person name="Feng Y."/>
        </authorList>
    </citation>
    <scope>NUCLEOTIDE SEQUENCE [LARGE SCALE GENOMIC DNA]</scope>
    <source>
        <strain evidence="3 4">YIM 75507</strain>
    </source>
</reference>
<sequence>MVNLQIMATSEWGEGAGGSPGSVDDAARAVVDVLFTGKFYVLFSFLFGYSFALQMEAAARDGASVVARTLRRCAALFAVGLAHALLIWDGDILTAYAVVGLILLVARRMRPRTAAITGGVLFALPVAWLAGGSALLACLGAGGAEGGEVPDRPAEDQIITPEFVAPRDGEPSEIGEAAGPPWSPETAEPFDAFRGHFSDVFLANADPAWLPTGILSNVIMVLMVAFLGLAAGRARLLEDTPDRWLGRAQVIGFTAGAAAAVVIVAGGQSDLSVLVVNVLAGPALAAAHCATLLRVVRRRPRAGLVFAPAGRLAASNYVAQSVVGALVFTGYGLALYDQLRPVVVLALAVIVYAAQLAVSAWWTRRHRHGPVEWVLRSATYGRPWRREPRPGVLPG</sequence>
<feature type="transmembrane region" description="Helical" evidence="1">
    <location>
        <begin position="244"/>
        <end position="265"/>
    </location>
</feature>
<evidence type="ECO:0000256" key="1">
    <source>
        <dbReference type="SAM" id="Phobius"/>
    </source>
</evidence>
<dbReference type="Proteomes" id="UP000265768">
    <property type="component" value="Unassembled WGS sequence"/>
</dbReference>
<feature type="transmembrane region" description="Helical" evidence="1">
    <location>
        <begin position="271"/>
        <end position="296"/>
    </location>
</feature>
<dbReference type="PANTHER" id="PTHR30590:SF2">
    <property type="entry name" value="INNER MEMBRANE PROTEIN"/>
    <property type="match status" value="1"/>
</dbReference>
<gene>
    <name evidence="3" type="ORF">D5H75_19205</name>
</gene>
<feature type="transmembrane region" description="Helical" evidence="1">
    <location>
        <begin position="39"/>
        <end position="57"/>
    </location>
</feature>
<dbReference type="InterPro" id="IPR007349">
    <property type="entry name" value="DUF418"/>
</dbReference>
<dbReference type="PANTHER" id="PTHR30590">
    <property type="entry name" value="INNER MEMBRANE PROTEIN"/>
    <property type="match status" value="1"/>
</dbReference>
<dbReference type="Pfam" id="PF04235">
    <property type="entry name" value="DUF418"/>
    <property type="match status" value="1"/>
</dbReference>
<comment type="caution">
    <text evidence="3">The sequence shown here is derived from an EMBL/GenBank/DDBJ whole genome shotgun (WGS) entry which is preliminary data.</text>
</comment>
<organism evidence="3 4">
    <name type="scientific">Bailinhaonella thermotolerans</name>
    <dbReference type="NCBI Taxonomy" id="1070861"/>
    <lineage>
        <taxon>Bacteria</taxon>
        <taxon>Bacillati</taxon>
        <taxon>Actinomycetota</taxon>
        <taxon>Actinomycetes</taxon>
        <taxon>Streptosporangiales</taxon>
        <taxon>Streptosporangiaceae</taxon>
        <taxon>Bailinhaonella</taxon>
    </lineage>
</organism>